<dbReference type="OrthoDB" id="10285746at2759"/>
<protein>
    <submittedName>
        <fullName evidence="1">Uncharacterized protein</fullName>
    </submittedName>
</protein>
<dbReference type="AlphaFoldDB" id="A0A368PEL6"/>
<dbReference type="InParanoid" id="A0A368PEL6"/>
<proteinExistence type="predicted"/>
<name>A0A368PEL6_SETIT</name>
<gene>
    <name evidence="1" type="ORF">SETIT_J006400v2</name>
</gene>
<organism evidence="1">
    <name type="scientific">Setaria italica</name>
    <name type="common">Foxtail millet</name>
    <name type="synonym">Panicum italicum</name>
    <dbReference type="NCBI Taxonomy" id="4555"/>
    <lineage>
        <taxon>Eukaryota</taxon>
        <taxon>Viridiplantae</taxon>
        <taxon>Streptophyta</taxon>
        <taxon>Embryophyta</taxon>
        <taxon>Tracheophyta</taxon>
        <taxon>Spermatophyta</taxon>
        <taxon>Magnoliopsida</taxon>
        <taxon>Liliopsida</taxon>
        <taxon>Poales</taxon>
        <taxon>Poaceae</taxon>
        <taxon>PACMAD clade</taxon>
        <taxon>Panicoideae</taxon>
        <taxon>Panicodae</taxon>
        <taxon>Paniceae</taxon>
        <taxon>Cenchrinae</taxon>
        <taxon>Setaria</taxon>
    </lineage>
</organism>
<accession>A0A368PEL6</accession>
<dbReference type="EMBL" id="KQ475383">
    <property type="protein sequence ID" value="RCU61492.1"/>
    <property type="molecule type" value="Genomic_DNA"/>
</dbReference>
<sequence length="307" mass="34797">MRSMKLIKNLGMATSEKRETMSSLGFDRVMTRDRMIQSLKGRALSRAFSSRSAGEDFLFKCMFKSLAKAQKDRKIWLSSEILKYMGLLPADCSFHYVINFVNEDNDCIGLGSGESSGSSSLPTTWWEVWEQFSQTKCPKAPPLVDSACPNPMQQSLLNCIKFLQRPKIYCDIFAEGFGNRVRIIMKFTEGVGCQFWWAMRPLKDDTGETTFHVISNYKLFCQRGCLVDADFTFSQFDHSEILSSLNKIIIKNPLLTKTLDIEESLVTDQPWPDSMLDIAKFAICFANILMTGAAKPQGLFHFPEGES</sequence>
<evidence type="ECO:0000313" key="1">
    <source>
        <dbReference type="EMBL" id="RCU61492.1"/>
    </source>
</evidence>
<reference evidence="1" key="1">
    <citation type="journal article" date="2012" name="Nat. Biotechnol.">
        <title>Reference genome sequence of the model plant Setaria.</title>
        <authorList>
            <person name="Bennetzen J.L."/>
            <person name="Schmutz J."/>
            <person name="Wang H."/>
            <person name="Percifield R."/>
            <person name="Hawkins J."/>
            <person name="Pontaroli A.C."/>
            <person name="Estep M."/>
            <person name="Feng L."/>
            <person name="Vaughn J.N."/>
            <person name="Grimwood J."/>
            <person name="Jenkins J."/>
            <person name="Barry K."/>
            <person name="Lindquist E."/>
            <person name="Hellsten U."/>
            <person name="Deshpande S."/>
            <person name="Wang X."/>
            <person name="Wu X."/>
            <person name="Mitros T."/>
            <person name="Triplett J."/>
            <person name="Yang X."/>
            <person name="Ye C.Y."/>
            <person name="Mauro-Herrera M."/>
            <person name="Wang L."/>
            <person name="Li P."/>
            <person name="Sharma M."/>
            <person name="Sharma R."/>
            <person name="Ronald P.C."/>
            <person name="Panaud O."/>
            <person name="Kellogg E.A."/>
            <person name="Brutnell T.P."/>
            <person name="Doust A.N."/>
            <person name="Tuskan G.A."/>
            <person name="Rokhsar D."/>
            <person name="Devos K.M."/>
        </authorList>
    </citation>
    <scope>NUCLEOTIDE SEQUENCE [LARGE SCALE GENOMIC DNA]</scope>
    <source>
        <strain evidence="1">Yugu1</strain>
    </source>
</reference>
<reference evidence="1" key="2">
    <citation type="submission" date="2015-07" db="EMBL/GenBank/DDBJ databases">
        <authorList>
            <person name="Noorani M."/>
        </authorList>
    </citation>
    <scope>NUCLEOTIDE SEQUENCE</scope>
    <source>
        <strain evidence="1">Yugu1</strain>
    </source>
</reference>